<dbReference type="Pfam" id="PF05425">
    <property type="entry name" value="CopD"/>
    <property type="match status" value="1"/>
</dbReference>
<dbReference type="GO" id="GO:0046688">
    <property type="term" value="P:response to copper ion"/>
    <property type="evidence" value="ECO:0007669"/>
    <property type="project" value="InterPro"/>
</dbReference>
<evidence type="ECO:0000256" key="3">
    <source>
        <dbReference type="ARBA" id="ARBA00022692"/>
    </source>
</evidence>
<feature type="transmembrane region" description="Helical" evidence="9">
    <location>
        <begin position="327"/>
        <end position="349"/>
    </location>
</feature>
<evidence type="ECO:0000313" key="13">
    <source>
        <dbReference type="EMBL" id="RBP86196.1"/>
    </source>
</evidence>
<evidence type="ECO:0000256" key="10">
    <source>
        <dbReference type="SAM" id="SignalP"/>
    </source>
</evidence>
<dbReference type="InterPro" id="IPR007348">
    <property type="entry name" value="CopC_dom"/>
</dbReference>
<proteinExistence type="predicted"/>
<dbReference type="GO" id="GO:0005507">
    <property type="term" value="F:copper ion binding"/>
    <property type="evidence" value="ECO:0007669"/>
    <property type="project" value="InterPro"/>
</dbReference>
<dbReference type="OrthoDB" id="2353937at2"/>
<keyword evidence="7" id="KW-0186">Copper</keyword>
<dbReference type="GO" id="GO:0006825">
    <property type="term" value="P:copper ion transport"/>
    <property type="evidence" value="ECO:0007669"/>
    <property type="project" value="InterPro"/>
</dbReference>
<keyword evidence="6 9" id="KW-1133">Transmembrane helix</keyword>
<gene>
    <name evidence="13" type="ORF">DFO70_1302</name>
</gene>
<dbReference type="InterPro" id="IPR008457">
    <property type="entry name" value="Cu-R_CopD_dom"/>
</dbReference>
<feature type="domain" description="CopC" evidence="11">
    <location>
        <begin position="30"/>
        <end position="126"/>
    </location>
</feature>
<evidence type="ECO:0000256" key="9">
    <source>
        <dbReference type="SAM" id="Phobius"/>
    </source>
</evidence>
<evidence type="ECO:0000259" key="12">
    <source>
        <dbReference type="Pfam" id="PF05425"/>
    </source>
</evidence>
<feature type="signal peptide" evidence="10">
    <location>
        <begin position="1"/>
        <end position="29"/>
    </location>
</feature>
<dbReference type="PANTHER" id="PTHR34820">
    <property type="entry name" value="INNER MEMBRANE PROTEIN YEBZ"/>
    <property type="match status" value="1"/>
</dbReference>
<dbReference type="PANTHER" id="PTHR34820:SF4">
    <property type="entry name" value="INNER MEMBRANE PROTEIN YEBZ"/>
    <property type="match status" value="1"/>
</dbReference>
<evidence type="ECO:0000256" key="2">
    <source>
        <dbReference type="ARBA" id="ARBA00022475"/>
    </source>
</evidence>
<accession>A0A366JGV6</accession>
<evidence type="ECO:0000313" key="14">
    <source>
        <dbReference type="Proteomes" id="UP000252731"/>
    </source>
</evidence>
<keyword evidence="5 10" id="KW-0732">Signal</keyword>
<feature type="transmembrane region" description="Helical" evidence="9">
    <location>
        <begin position="264"/>
        <end position="284"/>
    </location>
</feature>
<dbReference type="EMBL" id="QNSF01000030">
    <property type="protein sequence ID" value="RBP86196.1"/>
    <property type="molecule type" value="Genomic_DNA"/>
</dbReference>
<evidence type="ECO:0000259" key="11">
    <source>
        <dbReference type="Pfam" id="PF04234"/>
    </source>
</evidence>
<dbReference type="InterPro" id="IPR014756">
    <property type="entry name" value="Ig_E-set"/>
</dbReference>
<evidence type="ECO:0000256" key="7">
    <source>
        <dbReference type="ARBA" id="ARBA00023008"/>
    </source>
</evidence>
<feature type="transmembrane region" description="Helical" evidence="9">
    <location>
        <begin position="425"/>
        <end position="442"/>
    </location>
</feature>
<evidence type="ECO:0000256" key="5">
    <source>
        <dbReference type="ARBA" id="ARBA00022729"/>
    </source>
</evidence>
<evidence type="ECO:0000256" key="1">
    <source>
        <dbReference type="ARBA" id="ARBA00004651"/>
    </source>
</evidence>
<keyword evidence="8 9" id="KW-0472">Membrane</keyword>
<dbReference type="Gene3D" id="2.60.40.1220">
    <property type="match status" value="2"/>
</dbReference>
<dbReference type="GO" id="GO:0005886">
    <property type="term" value="C:plasma membrane"/>
    <property type="evidence" value="ECO:0007669"/>
    <property type="project" value="UniProtKB-SubCell"/>
</dbReference>
<feature type="transmembrane region" description="Helical" evidence="9">
    <location>
        <begin position="296"/>
        <end position="315"/>
    </location>
</feature>
<comment type="caution">
    <text evidence="13">The sequence shown here is derived from an EMBL/GenBank/DDBJ whole genome shotgun (WGS) entry which is preliminary data.</text>
</comment>
<sequence length="632" mass="71388">MLHCFRFFILFMAFALQLMIPSNSNIAFAHSELEKTYPQEEETISEGPETFEVWFQDPVVTHSDSIQVFNSDGELQETGAVSVDPEDKTHILTTFKGDLPNGNYLARIKVIALDGYILNEEIRFTVKEQEEISVEEALEIVDFSPADGEILDASPQKIDLWFNQPAEITAIGLFDDRQQSIKLKKPYADSSDPTHFIVEIDEKLTPGTYQVTWYARQMDPKSQPDRLDVFYFAVDQFTPITQENTGEPASSVWFTNLGLKQVGYWLFFIGITILFGGAFFNAFILKKTCDRRWNKISLLILLFVLVGCTFIISVQQKELQSLTIDQFLSIKFVWIPIVQLILLVTGFFFHKIKLLFYFAALILSVFIIGHAPYPRYGGYITMAVNALHLTAASVWVGGLFALILIPQKERMKEWLKDVLPRFSKWALISLFAIIITGLVMVTQYVPSFTLESFMKSEWGKSILLKAGLTLIVLLIGIFQWNTVKKLAAKTINVVITRAKVEMIYSVLILFFASLLVVSTPSAAEQGVYPSSIKKEEVGLSVEISPLYPGLNELTLQFDKENIKQVEVTLSMPPEYNVTYNAFHVGRGEFKLTGNLLHAAGTMKLKVKATLDNGTTVKFPFKIVVPGEMSLNE</sequence>
<evidence type="ECO:0000256" key="6">
    <source>
        <dbReference type="ARBA" id="ARBA00022989"/>
    </source>
</evidence>
<organism evidence="13 14">
    <name type="scientific">Cytobacillus firmus</name>
    <name type="common">Bacillus firmus</name>
    <dbReference type="NCBI Taxonomy" id="1399"/>
    <lineage>
        <taxon>Bacteria</taxon>
        <taxon>Bacillati</taxon>
        <taxon>Bacillota</taxon>
        <taxon>Bacilli</taxon>
        <taxon>Bacillales</taxon>
        <taxon>Bacillaceae</taxon>
        <taxon>Cytobacillus</taxon>
    </lineage>
</organism>
<dbReference type="InterPro" id="IPR032694">
    <property type="entry name" value="CopC/D"/>
</dbReference>
<feature type="chain" id="PRO_5016628169" evidence="10">
    <location>
        <begin position="30"/>
        <end position="632"/>
    </location>
</feature>
<evidence type="ECO:0000256" key="4">
    <source>
        <dbReference type="ARBA" id="ARBA00022723"/>
    </source>
</evidence>
<feature type="domain" description="CopC" evidence="11">
    <location>
        <begin position="140"/>
        <end position="219"/>
    </location>
</feature>
<dbReference type="GO" id="GO:0042597">
    <property type="term" value="C:periplasmic space"/>
    <property type="evidence" value="ECO:0007669"/>
    <property type="project" value="InterPro"/>
</dbReference>
<keyword evidence="4" id="KW-0479">Metal-binding</keyword>
<feature type="transmembrane region" description="Helical" evidence="9">
    <location>
        <begin position="462"/>
        <end position="481"/>
    </location>
</feature>
<keyword evidence="3 9" id="KW-0812">Transmembrane</keyword>
<reference evidence="13 14" key="1">
    <citation type="submission" date="2018-06" db="EMBL/GenBank/DDBJ databases">
        <title>Freshwater and sediment microbial communities from various areas in North America, analyzing microbe dynamics in response to fracking.</title>
        <authorList>
            <person name="Lamendella R."/>
        </authorList>
    </citation>
    <scope>NUCLEOTIDE SEQUENCE [LARGE SCALE GENOMIC DNA]</scope>
    <source>
        <strain evidence="13 14">14_TX</strain>
    </source>
</reference>
<comment type="subcellular location">
    <subcellularLocation>
        <location evidence="1">Cell membrane</location>
        <topology evidence="1">Multi-pass membrane protein</topology>
    </subcellularLocation>
</comment>
<feature type="transmembrane region" description="Helical" evidence="9">
    <location>
        <begin position="502"/>
        <end position="523"/>
    </location>
</feature>
<keyword evidence="2" id="KW-1003">Cell membrane</keyword>
<keyword evidence="14" id="KW-1185">Reference proteome</keyword>
<feature type="domain" description="Copper resistance protein D" evidence="12">
    <location>
        <begin position="418"/>
        <end position="515"/>
    </location>
</feature>
<dbReference type="SUPFAM" id="SSF81296">
    <property type="entry name" value="E set domains"/>
    <property type="match status" value="2"/>
</dbReference>
<feature type="transmembrane region" description="Helical" evidence="9">
    <location>
        <begin position="379"/>
        <end position="405"/>
    </location>
</feature>
<feature type="transmembrane region" description="Helical" evidence="9">
    <location>
        <begin position="354"/>
        <end position="373"/>
    </location>
</feature>
<name>A0A366JGV6_CYTFI</name>
<dbReference type="RefSeq" id="WP_113885650.1">
    <property type="nucleotide sequence ID" value="NZ_QNSF01000030.1"/>
</dbReference>
<dbReference type="Proteomes" id="UP000252731">
    <property type="component" value="Unassembled WGS sequence"/>
</dbReference>
<protein>
    <submittedName>
        <fullName evidence="13">Copper transport protein</fullName>
    </submittedName>
</protein>
<dbReference type="Pfam" id="PF04234">
    <property type="entry name" value="CopC"/>
    <property type="match status" value="2"/>
</dbReference>
<dbReference type="InterPro" id="IPR014755">
    <property type="entry name" value="Cu-Rt/internalin_Ig-like"/>
</dbReference>
<dbReference type="AlphaFoldDB" id="A0A366JGV6"/>
<evidence type="ECO:0000256" key="8">
    <source>
        <dbReference type="ARBA" id="ARBA00023136"/>
    </source>
</evidence>